<dbReference type="Pfam" id="PF13614">
    <property type="entry name" value="AAA_31"/>
    <property type="match status" value="1"/>
</dbReference>
<dbReference type="Pfam" id="PF02706">
    <property type="entry name" value="Wzz"/>
    <property type="match status" value="1"/>
</dbReference>
<reference evidence="20 21" key="1">
    <citation type="submission" date="2019-07" db="EMBL/GenBank/DDBJ databases">
        <title>Genome sequencing for Ferrovibrio sp. K5.</title>
        <authorList>
            <person name="Park S.-J."/>
        </authorList>
    </citation>
    <scope>NUCLEOTIDE SEQUENCE [LARGE SCALE GENOMIC DNA]</scope>
    <source>
        <strain evidence="20 21">K5</strain>
    </source>
</reference>
<feature type="transmembrane region" description="Helical" evidence="16">
    <location>
        <begin position="472"/>
        <end position="491"/>
    </location>
</feature>
<evidence type="ECO:0000256" key="12">
    <source>
        <dbReference type="ARBA" id="ARBA00022989"/>
    </source>
</evidence>
<dbReference type="InterPro" id="IPR005702">
    <property type="entry name" value="Wzc-like_C"/>
</dbReference>
<keyword evidence="14" id="KW-0829">Tyrosine-protein kinase</keyword>
<evidence type="ECO:0000256" key="3">
    <source>
        <dbReference type="ARBA" id="ARBA00008883"/>
    </source>
</evidence>
<evidence type="ECO:0000259" key="18">
    <source>
        <dbReference type="Pfam" id="PF13614"/>
    </source>
</evidence>
<comment type="similarity">
    <text evidence="2">Belongs to the CpsD/CapB family.</text>
</comment>
<dbReference type="RefSeq" id="WP_144068699.1">
    <property type="nucleotide sequence ID" value="NZ_CP041636.1"/>
</dbReference>
<dbReference type="PANTHER" id="PTHR32309">
    <property type="entry name" value="TYROSINE-PROTEIN KINASE"/>
    <property type="match status" value="1"/>
</dbReference>
<keyword evidence="6" id="KW-0997">Cell inner membrane</keyword>
<dbReference type="Pfam" id="PF13807">
    <property type="entry name" value="GNVR"/>
    <property type="match status" value="1"/>
</dbReference>
<dbReference type="AlphaFoldDB" id="A0A516H1R5"/>
<evidence type="ECO:0000259" key="17">
    <source>
        <dbReference type="Pfam" id="PF02706"/>
    </source>
</evidence>
<dbReference type="PANTHER" id="PTHR32309:SF13">
    <property type="entry name" value="FERRIC ENTEROBACTIN TRANSPORT PROTEIN FEPE"/>
    <property type="match status" value="1"/>
</dbReference>
<evidence type="ECO:0000256" key="15">
    <source>
        <dbReference type="ARBA" id="ARBA00051245"/>
    </source>
</evidence>
<evidence type="ECO:0000256" key="11">
    <source>
        <dbReference type="ARBA" id="ARBA00022840"/>
    </source>
</evidence>
<evidence type="ECO:0000256" key="10">
    <source>
        <dbReference type="ARBA" id="ARBA00022777"/>
    </source>
</evidence>
<dbReference type="EC" id="2.7.10.2" evidence="4"/>
<comment type="catalytic activity">
    <reaction evidence="15">
        <text>L-tyrosyl-[protein] + ATP = O-phospho-L-tyrosyl-[protein] + ADP + H(+)</text>
        <dbReference type="Rhea" id="RHEA:10596"/>
        <dbReference type="Rhea" id="RHEA-COMP:10136"/>
        <dbReference type="Rhea" id="RHEA-COMP:20101"/>
        <dbReference type="ChEBI" id="CHEBI:15378"/>
        <dbReference type="ChEBI" id="CHEBI:30616"/>
        <dbReference type="ChEBI" id="CHEBI:46858"/>
        <dbReference type="ChEBI" id="CHEBI:61978"/>
        <dbReference type="ChEBI" id="CHEBI:456216"/>
        <dbReference type="EC" id="2.7.10.2"/>
    </reaction>
</comment>
<feature type="transmembrane region" description="Helical" evidence="16">
    <location>
        <begin position="48"/>
        <end position="66"/>
    </location>
</feature>
<dbReference type="GO" id="GO:0005886">
    <property type="term" value="C:plasma membrane"/>
    <property type="evidence" value="ECO:0007669"/>
    <property type="project" value="UniProtKB-SubCell"/>
</dbReference>
<feature type="domain" description="Tyrosine-protein kinase G-rich" evidence="19">
    <location>
        <begin position="420"/>
        <end position="493"/>
    </location>
</feature>
<dbReference type="InterPro" id="IPR032807">
    <property type="entry name" value="GNVR"/>
</dbReference>
<evidence type="ECO:0000256" key="16">
    <source>
        <dbReference type="SAM" id="Phobius"/>
    </source>
</evidence>
<accession>A0A516H1R5</accession>
<evidence type="ECO:0000256" key="1">
    <source>
        <dbReference type="ARBA" id="ARBA00004429"/>
    </source>
</evidence>
<evidence type="ECO:0000256" key="4">
    <source>
        <dbReference type="ARBA" id="ARBA00011903"/>
    </source>
</evidence>
<dbReference type="InterPro" id="IPR027417">
    <property type="entry name" value="P-loop_NTPase"/>
</dbReference>
<dbReference type="InterPro" id="IPR050445">
    <property type="entry name" value="Bact_polysacc_biosynth/exp"/>
</dbReference>
<keyword evidence="5" id="KW-1003">Cell membrane</keyword>
<evidence type="ECO:0000256" key="14">
    <source>
        <dbReference type="ARBA" id="ARBA00023137"/>
    </source>
</evidence>
<dbReference type="OrthoDB" id="230260at2"/>
<comment type="subcellular location">
    <subcellularLocation>
        <location evidence="1">Cell inner membrane</location>
        <topology evidence="1">Multi-pass membrane protein</topology>
    </subcellularLocation>
</comment>
<dbReference type="EMBL" id="CP041636">
    <property type="protein sequence ID" value="QDO97718.1"/>
    <property type="molecule type" value="Genomic_DNA"/>
</dbReference>
<keyword evidence="21" id="KW-1185">Reference proteome</keyword>
<evidence type="ECO:0000256" key="9">
    <source>
        <dbReference type="ARBA" id="ARBA00022741"/>
    </source>
</evidence>
<organism evidence="20 21">
    <name type="scientific">Ferrovibrio terrae</name>
    <dbReference type="NCBI Taxonomy" id="2594003"/>
    <lineage>
        <taxon>Bacteria</taxon>
        <taxon>Pseudomonadati</taxon>
        <taxon>Pseudomonadota</taxon>
        <taxon>Alphaproteobacteria</taxon>
        <taxon>Rhodospirillales</taxon>
        <taxon>Rhodospirillaceae</taxon>
        <taxon>Ferrovibrio</taxon>
    </lineage>
</organism>
<keyword evidence="8 16" id="KW-0812">Transmembrane</keyword>
<evidence type="ECO:0000313" key="21">
    <source>
        <dbReference type="Proteomes" id="UP000317496"/>
    </source>
</evidence>
<keyword evidence="12 16" id="KW-1133">Transmembrane helix</keyword>
<dbReference type="SUPFAM" id="SSF52540">
    <property type="entry name" value="P-loop containing nucleoside triphosphate hydrolases"/>
    <property type="match status" value="1"/>
</dbReference>
<gene>
    <name evidence="20" type="ORF">FNB15_10745</name>
</gene>
<proteinExistence type="inferred from homology"/>
<evidence type="ECO:0000256" key="5">
    <source>
        <dbReference type="ARBA" id="ARBA00022475"/>
    </source>
</evidence>
<keyword evidence="10" id="KW-0418">Kinase</keyword>
<dbReference type="Gene3D" id="3.40.50.300">
    <property type="entry name" value="P-loop containing nucleotide triphosphate hydrolases"/>
    <property type="match status" value="1"/>
</dbReference>
<sequence>MALPDRFNPQPIHPPVAYAPPPVYVPQQGKETDFFDTLRKLWRHRGTIFVSTFVFTAAAVLVARQIPAHYIADARILVGVPTARALNIEAIIADISPDAERIQNESYVIQSRDVARSVIDRLKLKDNPEFNPVLRPEPGWLTYLDPMRYLPDSIKAYMPGQKAPKDQADVSPEVKAEQEMNGIIDTLLAKVEVTTLGRSHVLNIEARSIAPDTAAAVANGFGQAYLARQRSDKVEAGEEVEKFLADRIASLRDQVEKSDRAVEEYRRANNLYQGASASVTAQQMTELNTQLIVAQTAKAEADSRLGEAQALRRTGVDNQSVPQVLQSPVVQQLKAQQAEADRRLADLSGSLGPQHPRVVGAKAEIADIRGKLNAEVGRIIQSLQHEARTTNARYEALRQNFSRLQGQAGGVNEKSIRLNALERDATVNRNLLEQMMSRAKETVGQDLLQKPNAKLISAAAPPTQPGFPPKTLLVFLGAVAGALIGMAYALLREGVDRTFRRADQIESLTGLPVLAMIPTLRGSITPIAHVLRKPVSPYSEALRKLHIGLELSEAAQSPKTVLFGSAVPGEGKTVLVASMGRMLASHGRRILMIDCDWRNPRLHKAFQCQNRNGLAELLCDQPERIEDCIFTDTLSGADLIPSGVFTPQAMRYLTTDRMKMILHALAPRYDMIFLDTAPVLVGAEVLTLSRMVDKVAFVVRWGDTKRDAVMEAMKDLIEVNADVAGIAMTRVDPKGYRSYSYSELNYEYERPMLAKPVNWS</sequence>
<protein>
    <recommendedName>
        <fullName evidence="4">non-specific protein-tyrosine kinase</fullName>
        <ecNumber evidence="4">2.7.10.2</ecNumber>
    </recommendedName>
</protein>
<dbReference type="CDD" id="cd05387">
    <property type="entry name" value="BY-kinase"/>
    <property type="match status" value="1"/>
</dbReference>
<keyword evidence="7" id="KW-0808">Transferase</keyword>
<evidence type="ECO:0000313" key="20">
    <source>
        <dbReference type="EMBL" id="QDO97718.1"/>
    </source>
</evidence>
<keyword evidence="13 16" id="KW-0472">Membrane</keyword>
<evidence type="ECO:0000256" key="13">
    <source>
        <dbReference type="ARBA" id="ARBA00023136"/>
    </source>
</evidence>
<dbReference type="GO" id="GO:0004713">
    <property type="term" value="F:protein tyrosine kinase activity"/>
    <property type="evidence" value="ECO:0007669"/>
    <property type="project" value="TreeGrafter"/>
</dbReference>
<dbReference type="KEGG" id="fer:FNB15_10745"/>
<evidence type="ECO:0000256" key="2">
    <source>
        <dbReference type="ARBA" id="ARBA00007316"/>
    </source>
</evidence>
<keyword evidence="11" id="KW-0067">ATP-binding</keyword>
<feature type="domain" description="AAA" evidence="18">
    <location>
        <begin position="569"/>
        <end position="681"/>
    </location>
</feature>
<evidence type="ECO:0000256" key="7">
    <source>
        <dbReference type="ARBA" id="ARBA00022679"/>
    </source>
</evidence>
<evidence type="ECO:0000256" key="8">
    <source>
        <dbReference type="ARBA" id="ARBA00022692"/>
    </source>
</evidence>
<comment type="similarity">
    <text evidence="3">Belongs to the etk/wzc family.</text>
</comment>
<dbReference type="InterPro" id="IPR025669">
    <property type="entry name" value="AAA_dom"/>
</dbReference>
<keyword evidence="9" id="KW-0547">Nucleotide-binding</keyword>
<evidence type="ECO:0000259" key="19">
    <source>
        <dbReference type="Pfam" id="PF13807"/>
    </source>
</evidence>
<name>A0A516H1R5_9PROT</name>
<dbReference type="InterPro" id="IPR003856">
    <property type="entry name" value="LPS_length_determ_N"/>
</dbReference>
<dbReference type="Proteomes" id="UP000317496">
    <property type="component" value="Chromosome"/>
</dbReference>
<feature type="domain" description="Polysaccharide chain length determinant N-terminal" evidence="17">
    <location>
        <begin position="31"/>
        <end position="121"/>
    </location>
</feature>
<evidence type="ECO:0000256" key="6">
    <source>
        <dbReference type="ARBA" id="ARBA00022519"/>
    </source>
</evidence>